<dbReference type="Ensembl" id="ENSACIT00000017223.1">
    <property type="protein sequence ID" value="ENSACIP00000016770.1"/>
    <property type="gene ID" value="ENSACIG00000013066.1"/>
</dbReference>
<comment type="cofactor">
    <cofactor evidence="1">
        <name>a divalent metal cation</name>
        <dbReference type="ChEBI" id="CHEBI:60240"/>
    </cofactor>
</comment>
<evidence type="ECO:0000256" key="4">
    <source>
        <dbReference type="ARBA" id="ARBA00022722"/>
    </source>
</evidence>
<comment type="subcellular location">
    <subcellularLocation>
        <location evidence="2">Nucleus</location>
    </subcellularLocation>
</comment>
<dbReference type="InterPro" id="IPR027806">
    <property type="entry name" value="HARBI1_dom"/>
</dbReference>
<dbReference type="GO" id="GO:0004518">
    <property type="term" value="F:nuclease activity"/>
    <property type="evidence" value="ECO:0007669"/>
    <property type="project" value="UniProtKB-KW"/>
</dbReference>
<evidence type="ECO:0000256" key="3">
    <source>
        <dbReference type="ARBA" id="ARBA00006958"/>
    </source>
</evidence>
<comment type="similarity">
    <text evidence="3">Belongs to the HARBI1 family.</text>
</comment>
<reference evidence="9" key="2">
    <citation type="submission" date="2025-09" db="UniProtKB">
        <authorList>
            <consortium name="Ensembl"/>
        </authorList>
    </citation>
    <scope>IDENTIFICATION</scope>
</reference>
<dbReference type="PANTHER" id="PTHR22930:SF286">
    <property type="entry name" value="NUCLEASE HARBI1"/>
    <property type="match status" value="1"/>
</dbReference>
<dbReference type="InterPro" id="IPR045249">
    <property type="entry name" value="HARBI1-like"/>
</dbReference>
<evidence type="ECO:0000313" key="9">
    <source>
        <dbReference type="Ensembl" id="ENSACIP00000016770.1"/>
    </source>
</evidence>
<dbReference type="OMA" id="CLRNTSH"/>
<dbReference type="GeneTree" id="ENSGT00940000154348"/>
<sequence>MCKNSAAKIICLLQTKIPCDSVRVTPIPPSLQIFITLRFLACGTFHRETADLLHKVCKAICELRKDYIKFPAAVDQTTYKLQFYEYGNFPGVIGCIDGCHIPIKCPSTEDAELYRNRKNWFSINVQGVCPPTMQLLNIAARLSGSTHDSRIFQNSSLCAQFEAGEHSGVLLGDSGYAQTHFLFTPYLHPIRPEQQRYNQAHIHTRGLVECMFGIWKSRFQCLRNTLHFEPRRYCIVIVATAVLHNYLRQHGCVDPPTEYFNDPHVPMEVANDKTGHKAVGLVWIKLDRD</sequence>
<dbReference type="GO" id="GO:0005634">
    <property type="term" value="C:nucleus"/>
    <property type="evidence" value="ECO:0007669"/>
    <property type="project" value="UniProtKB-SubCell"/>
</dbReference>
<evidence type="ECO:0000256" key="6">
    <source>
        <dbReference type="ARBA" id="ARBA00022801"/>
    </source>
</evidence>
<evidence type="ECO:0000256" key="1">
    <source>
        <dbReference type="ARBA" id="ARBA00001968"/>
    </source>
</evidence>
<name>A0A3Q0S8H5_AMPCI</name>
<keyword evidence="10" id="KW-1185">Reference proteome</keyword>
<organism evidence="9 10">
    <name type="scientific">Amphilophus citrinellus</name>
    <name type="common">Midas cichlid</name>
    <name type="synonym">Cichlasoma citrinellum</name>
    <dbReference type="NCBI Taxonomy" id="61819"/>
    <lineage>
        <taxon>Eukaryota</taxon>
        <taxon>Metazoa</taxon>
        <taxon>Chordata</taxon>
        <taxon>Craniata</taxon>
        <taxon>Vertebrata</taxon>
        <taxon>Euteleostomi</taxon>
        <taxon>Actinopterygii</taxon>
        <taxon>Neopterygii</taxon>
        <taxon>Teleostei</taxon>
        <taxon>Neoteleostei</taxon>
        <taxon>Acanthomorphata</taxon>
        <taxon>Ovalentaria</taxon>
        <taxon>Cichlomorphae</taxon>
        <taxon>Cichliformes</taxon>
        <taxon>Cichlidae</taxon>
        <taxon>New World cichlids</taxon>
        <taxon>Cichlasomatinae</taxon>
        <taxon>Heroini</taxon>
        <taxon>Amphilophus</taxon>
    </lineage>
</organism>
<keyword evidence="5" id="KW-0479">Metal-binding</keyword>
<dbReference type="Proteomes" id="UP000261340">
    <property type="component" value="Unplaced"/>
</dbReference>
<dbReference type="GO" id="GO:0016787">
    <property type="term" value="F:hydrolase activity"/>
    <property type="evidence" value="ECO:0007669"/>
    <property type="project" value="UniProtKB-KW"/>
</dbReference>
<evidence type="ECO:0000256" key="7">
    <source>
        <dbReference type="ARBA" id="ARBA00023242"/>
    </source>
</evidence>
<keyword evidence="4" id="KW-0540">Nuclease</keyword>
<evidence type="ECO:0000256" key="2">
    <source>
        <dbReference type="ARBA" id="ARBA00004123"/>
    </source>
</evidence>
<protein>
    <recommendedName>
        <fullName evidence="8">DDE Tnp4 domain-containing protein</fullName>
    </recommendedName>
</protein>
<accession>A0A3Q0S8H5</accession>
<dbReference type="Pfam" id="PF13359">
    <property type="entry name" value="DDE_Tnp_4"/>
    <property type="match status" value="1"/>
</dbReference>
<dbReference type="GO" id="GO:0046872">
    <property type="term" value="F:metal ion binding"/>
    <property type="evidence" value="ECO:0007669"/>
    <property type="project" value="UniProtKB-KW"/>
</dbReference>
<dbReference type="AlphaFoldDB" id="A0A3Q0S8H5"/>
<dbReference type="PANTHER" id="PTHR22930">
    <property type="match status" value="1"/>
</dbReference>
<evidence type="ECO:0000313" key="10">
    <source>
        <dbReference type="Proteomes" id="UP000261340"/>
    </source>
</evidence>
<keyword evidence="7" id="KW-0539">Nucleus</keyword>
<proteinExistence type="inferred from homology"/>
<keyword evidence="6" id="KW-0378">Hydrolase</keyword>
<reference evidence="9" key="1">
    <citation type="submission" date="2025-08" db="UniProtKB">
        <authorList>
            <consortium name="Ensembl"/>
        </authorList>
    </citation>
    <scope>IDENTIFICATION</scope>
</reference>
<evidence type="ECO:0000259" key="8">
    <source>
        <dbReference type="Pfam" id="PF13359"/>
    </source>
</evidence>
<feature type="domain" description="DDE Tnp4" evidence="8">
    <location>
        <begin position="96"/>
        <end position="245"/>
    </location>
</feature>
<dbReference type="STRING" id="61819.ENSACIP00000016770"/>
<evidence type="ECO:0000256" key="5">
    <source>
        <dbReference type="ARBA" id="ARBA00022723"/>
    </source>
</evidence>